<dbReference type="GO" id="GO:0000132">
    <property type="term" value="P:establishment of mitotic spindle orientation"/>
    <property type="evidence" value="ECO:0007669"/>
    <property type="project" value="TreeGrafter"/>
</dbReference>
<dbReference type="Proteomes" id="UP000275408">
    <property type="component" value="Unassembled WGS sequence"/>
</dbReference>
<evidence type="ECO:0000256" key="1">
    <source>
        <dbReference type="ARBA" id="ARBA00004496"/>
    </source>
</evidence>
<sequence length="873" mass="97286">IEKNNSILLSLRLQSLREVQGESVEEKDHLRYGHGSTSSGDVKKVNDFYNQGDKCGKDNNYRNLGNAYCSPGDFKKDTEYYNVHLKIAKELRDKRGEGNAYSNLGNVYQSLSDFKKAIDLGDFKKAIDYDNLHLDIAKEVGDKHGEGSAYSNLGSAYHSLGSLKKAIEYHNLHLKITKEVGDRHGEGNAFGNLGSAFDSLGDFKKAIEYHNLHLKIAKEVGDRHGEGKAYGNLGNSYHKLGDFKKAMENHILHLKIAKDVGDKHGEGVAYGNLGNAYCGLGDFKKAIEYRNLHLKIAKKVGDKHGEGVAYGNLGSALCRLGDFEKAKEYHNLHLKIAKEVGDKQGEGIAYCNLGNVCLALGDLIRAKMSYKLMLKIAKEVEDKSLEATAYYLSGRVYELLGRLQKAVERYQVSITLYNSLRVRLESEDEWKVNFRNQHQMAYTGRAQALNDLMESSFCGGISQHKRSDKDLAVLENVPSNTVFQAVVRDNVNLWVVSEGKQVQLRQSKLKGSFSENKEASKSLKSFMLGVYTQLDVHSNVRCENRSLDALRESRSNVDEKTEKDNPHAPIKQNECLSTLYDTVMKPVADLLQGDELLIIPDGPLWLAPYAAFKDGNSKYLFESFRIRLAPSLTSLRLIVDCPDDYHESSGALLVGDPWVAEVTNGNGEKLLEQLPCAKEEVEMIGKILDITPITGRQATKREVLKRLSSVCLVHFAAHGCMETGEIALTPDPDRISTVPTEEDYMLTIGDVMNVQLRAKLVVLSCCHSGRGEIKAEGVVGIARAFMGAGARSVVVSLWAIDDEATLEFMKCFYQHLAEGKPASESLNLSMKSLKESDKFRDIKYWAPFLLIGDDITLDFMAKERENLNIKSHK</sequence>
<dbReference type="OrthoDB" id="5981261at2759"/>
<dbReference type="GO" id="GO:0005092">
    <property type="term" value="F:GDP-dissociation inhibitor activity"/>
    <property type="evidence" value="ECO:0007669"/>
    <property type="project" value="TreeGrafter"/>
</dbReference>
<accession>A0A3M6U8Z4</accession>
<dbReference type="Pfam" id="PF13424">
    <property type="entry name" value="TPR_12"/>
    <property type="match status" value="3"/>
</dbReference>
<name>A0A3M6U8Z4_POCDA</name>
<dbReference type="InterPro" id="IPR052386">
    <property type="entry name" value="GPSM"/>
</dbReference>
<keyword evidence="4" id="KW-0802">TPR repeat</keyword>
<dbReference type="SMART" id="SM00028">
    <property type="entry name" value="TPR"/>
    <property type="match status" value="8"/>
</dbReference>
<dbReference type="PANTHER" id="PTHR45954">
    <property type="entry name" value="LD33695P"/>
    <property type="match status" value="1"/>
</dbReference>
<reference evidence="6 7" key="1">
    <citation type="journal article" date="2018" name="Sci. Rep.">
        <title>Comparative analysis of the Pocillopora damicornis genome highlights role of immune system in coral evolution.</title>
        <authorList>
            <person name="Cunning R."/>
            <person name="Bay R.A."/>
            <person name="Gillette P."/>
            <person name="Baker A.C."/>
            <person name="Traylor-Knowles N."/>
        </authorList>
    </citation>
    <scope>NUCLEOTIDE SEQUENCE [LARGE SCALE GENOMIC DNA]</scope>
    <source>
        <strain evidence="6">RSMAS</strain>
        <tissue evidence="6">Whole animal</tissue>
    </source>
</reference>
<dbReference type="PROSITE" id="PS50005">
    <property type="entry name" value="TPR"/>
    <property type="match status" value="1"/>
</dbReference>
<evidence type="ECO:0000259" key="5">
    <source>
        <dbReference type="Pfam" id="PF12770"/>
    </source>
</evidence>
<comment type="subcellular location">
    <subcellularLocation>
        <location evidence="1">Cytoplasm</location>
    </subcellularLocation>
</comment>
<dbReference type="InterPro" id="IPR024983">
    <property type="entry name" value="CHAT_dom"/>
</dbReference>
<dbReference type="Gene3D" id="1.25.40.10">
    <property type="entry name" value="Tetratricopeptide repeat domain"/>
    <property type="match status" value="4"/>
</dbReference>
<dbReference type="InterPro" id="IPR019734">
    <property type="entry name" value="TPR_rpt"/>
</dbReference>
<comment type="caution">
    <text evidence="6">The sequence shown here is derived from an EMBL/GenBank/DDBJ whole genome shotgun (WGS) entry which is preliminary data.</text>
</comment>
<keyword evidence="2" id="KW-0963">Cytoplasm</keyword>
<dbReference type="Pfam" id="PF12770">
    <property type="entry name" value="CHAT"/>
    <property type="match status" value="1"/>
</dbReference>
<dbReference type="InterPro" id="IPR011990">
    <property type="entry name" value="TPR-like_helical_dom_sf"/>
</dbReference>
<organism evidence="6 7">
    <name type="scientific">Pocillopora damicornis</name>
    <name type="common">Cauliflower coral</name>
    <name type="synonym">Millepora damicornis</name>
    <dbReference type="NCBI Taxonomy" id="46731"/>
    <lineage>
        <taxon>Eukaryota</taxon>
        <taxon>Metazoa</taxon>
        <taxon>Cnidaria</taxon>
        <taxon>Anthozoa</taxon>
        <taxon>Hexacorallia</taxon>
        <taxon>Scleractinia</taxon>
        <taxon>Astrocoeniina</taxon>
        <taxon>Pocilloporidae</taxon>
        <taxon>Pocillopora</taxon>
    </lineage>
</organism>
<evidence type="ECO:0000256" key="3">
    <source>
        <dbReference type="ARBA" id="ARBA00022737"/>
    </source>
</evidence>
<keyword evidence="3" id="KW-0677">Repeat</keyword>
<dbReference type="SUPFAM" id="SSF48452">
    <property type="entry name" value="TPR-like"/>
    <property type="match status" value="2"/>
</dbReference>
<dbReference type="Pfam" id="PF13176">
    <property type="entry name" value="TPR_7"/>
    <property type="match status" value="1"/>
</dbReference>
<proteinExistence type="predicted"/>
<protein>
    <recommendedName>
        <fullName evidence="5">CHAT domain-containing protein</fullName>
    </recommendedName>
</protein>
<evidence type="ECO:0000313" key="7">
    <source>
        <dbReference type="Proteomes" id="UP000275408"/>
    </source>
</evidence>
<dbReference type="GO" id="GO:0005938">
    <property type="term" value="C:cell cortex"/>
    <property type="evidence" value="ECO:0007669"/>
    <property type="project" value="TreeGrafter"/>
</dbReference>
<feature type="repeat" description="TPR" evidence="4">
    <location>
        <begin position="387"/>
        <end position="420"/>
    </location>
</feature>
<dbReference type="GO" id="GO:0001965">
    <property type="term" value="F:G-protein alpha-subunit binding"/>
    <property type="evidence" value="ECO:0007669"/>
    <property type="project" value="TreeGrafter"/>
</dbReference>
<dbReference type="EMBL" id="RCHS01002010">
    <property type="protein sequence ID" value="RMX50150.1"/>
    <property type="molecule type" value="Genomic_DNA"/>
</dbReference>
<dbReference type="AlphaFoldDB" id="A0A3M6U8Z4"/>
<feature type="non-terminal residue" evidence="6">
    <location>
        <position position="1"/>
    </location>
</feature>
<evidence type="ECO:0000256" key="2">
    <source>
        <dbReference type="ARBA" id="ARBA00022490"/>
    </source>
</evidence>
<evidence type="ECO:0000256" key="4">
    <source>
        <dbReference type="PROSITE-ProRule" id="PRU00339"/>
    </source>
</evidence>
<evidence type="ECO:0000313" key="6">
    <source>
        <dbReference type="EMBL" id="RMX50150.1"/>
    </source>
</evidence>
<gene>
    <name evidence="6" type="ORF">pdam_00025141</name>
</gene>
<feature type="domain" description="CHAT" evidence="5">
    <location>
        <begin position="574"/>
        <end position="853"/>
    </location>
</feature>
<dbReference type="PANTHER" id="PTHR45954:SF1">
    <property type="entry name" value="LD33695P"/>
    <property type="match status" value="1"/>
</dbReference>
<keyword evidence="7" id="KW-1185">Reference proteome</keyword>